<dbReference type="GO" id="GO:0006401">
    <property type="term" value="P:RNA catabolic process"/>
    <property type="evidence" value="ECO:0007669"/>
    <property type="project" value="UniProtKB-ARBA"/>
</dbReference>
<evidence type="ECO:0000256" key="2">
    <source>
        <dbReference type="RuleBase" id="RU004328"/>
    </source>
</evidence>
<dbReference type="Pfam" id="PF00445">
    <property type="entry name" value="Ribonuclease_T2"/>
    <property type="match status" value="1"/>
</dbReference>
<dbReference type="Proteomes" id="UP000092932">
    <property type="component" value="Chromosome"/>
</dbReference>
<dbReference type="EMBL" id="CP016591">
    <property type="protein sequence ID" value="ANY19079.1"/>
    <property type="molecule type" value="Genomic_DNA"/>
</dbReference>
<dbReference type="STRING" id="692370.A6F68_00544"/>
<name>A0A1B2AA93_9SPHN</name>
<dbReference type="Gene3D" id="3.90.730.10">
    <property type="entry name" value="Ribonuclease T2-like"/>
    <property type="match status" value="1"/>
</dbReference>
<protein>
    <submittedName>
        <fullName evidence="3">Ribonuclease T2 family protein</fullName>
    </submittedName>
</protein>
<dbReference type="AlphaFoldDB" id="A0A1B2AA93"/>
<dbReference type="InterPro" id="IPR001568">
    <property type="entry name" value="RNase_T2-like"/>
</dbReference>
<dbReference type="GO" id="GO:0003723">
    <property type="term" value="F:RNA binding"/>
    <property type="evidence" value="ECO:0007669"/>
    <property type="project" value="InterPro"/>
</dbReference>
<evidence type="ECO:0000313" key="4">
    <source>
        <dbReference type="Proteomes" id="UP000092932"/>
    </source>
</evidence>
<dbReference type="InterPro" id="IPR036430">
    <property type="entry name" value="RNase_T2-like_sf"/>
</dbReference>
<evidence type="ECO:0000256" key="1">
    <source>
        <dbReference type="ARBA" id="ARBA00007469"/>
    </source>
</evidence>
<comment type="similarity">
    <text evidence="1 2">Belongs to the RNase T2 family.</text>
</comment>
<organism evidence="3 4">
    <name type="scientific">Tsuneonella dongtanensis</name>
    <dbReference type="NCBI Taxonomy" id="692370"/>
    <lineage>
        <taxon>Bacteria</taxon>
        <taxon>Pseudomonadati</taxon>
        <taxon>Pseudomonadota</taxon>
        <taxon>Alphaproteobacteria</taxon>
        <taxon>Sphingomonadales</taxon>
        <taxon>Erythrobacteraceae</taxon>
        <taxon>Tsuneonella</taxon>
    </lineage>
</organism>
<accession>A0A1B2AA93</accession>
<proteinExistence type="inferred from homology"/>
<evidence type="ECO:0000313" key="3">
    <source>
        <dbReference type="EMBL" id="ANY19079.1"/>
    </source>
</evidence>
<dbReference type="PROSITE" id="PS00530">
    <property type="entry name" value="RNASE_T2_1"/>
    <property type="match status" value="1"/>
</dbReference>
<sequence>MPITAYTFALSWAPEFCKGRETRPADAVQCSGRSGRFGLVVHGLWPEGRGTWPQWCPTARKLAPAEVRRNLCMMPSARMQANEWAKHGACMVRRPETYFRVTRILWSSLRLPDLDRLSKEDNLTVGMLRDRWTYANPAWPREAVGVKLNPRGWLQELRLCYDRKFMPEACDKRRTGAKDGAPLKIWRGL</sequence>
<dbReference type="GO" id="GO:0033897">
    <property type="term" value="F:ribonuclease T2 activity"/>
    <property type="evidence" value="ECO:0007669"/>
    <property type="project" value="InterPro"/>
</dbReference>
<dbReference type="PANTHER" id="PTHR11240:SF22">
    <property type="entry name" value="RIBONUCLEASE T2"/>
    <property type="match status" value="1"/>
</dbReference>
<dbReference type="PANTHER" id="PTHR11240">
    <property type="entry name" value="RIBONUCLEASE T2"/>
    <property type="match status" value="1"/>
</dbReference>
<dbReference type="SUPFAM" id="SSF55895">
    <property type="entry name" value="Ribonuclease Rh-like"/>
    <property type="match status" value="1"/>
</dbReference>
<gene>
    <name evidence="3" type="ORF">A6F68_00544</name>
</gene>
<dbReference type="KEGG" id="ado:A6F68_00544"/>
<keyword evidence="4" id="KW-1185">Reference proteome</keyword>
<dbReference type="InterPro" id="IPR018188">
    <property type="entry name" value="RNase_T2_His_AS_1"/>
</dbReference>
<reference evidence="3 4" key="1">
    <citation type="submission" date="2016-07" db="EMBL/GenBank/DDBJ databases">
        <title>Complete genome sequence of Altererythrobacter dongtanensis KCTC 22672, a type strain with esterase isolated from tidal flat.</title>
        <authorList>
            <person name="Cheng H."/>
            <person name="Wu Y.-H."/>
            <person name="Zhou P."/>
            <person name="Huo Y.-Y."/>
            <person name="Wang C.-S."/>
            <person name="Xu X.-W."/>
        </authorList>
    </citation>
    <scope>NUCLEOTIDE SEQUENCE [LARGE SCALE GENOMIC DNA]</scope>
    <source>
        <strain evidence="3 4">KCTC 22672</strain>
    </source>
</reference>